<gene>
    <name evidence="4" type="ORF">JIN81_16325</name>
</gene>
<dbReference type="Proteomes" id="UP000658278">
    <property type="component" value="Unassembled WGS sequence"/>
</dbReference>
<feature type="region of interest" description="Disordered" evidence="1">
    <location>
        <begin position="340"/>
        <end position="366"/>
    </location>
</feature>
<keyword evidence="2" id="KW-0472">Membrane</keyword>
<feature type="transmembrane region" description="Helical" evidence="2">
    <location>
        <begin position="406"/>
        <end position="428"/>
    </location>
</feature>
<evidence type="ECO:0000259" key="3">
    <source>
        <dbReference type="Pfam" id="PF12158"/>
    </source>
</evidence>
<keyword evidence="2" id="KW-0812">Transmembrane</keyword>
<comment type="caution">
    <text evidence="4">The sequence shown here is derived from an EMBL/GenBank/DDBJ whole genome shotgun (WGS) entry which is preliminary data.</text>
</comment>
<proteinExistence type="predicted"/>
<feature type="transmembrane region" description="Helical" evidence="2">
    <location>
        <begin position="14"/>
        <end position="38"/>
    </location>
</feature>
<evidence type="ECO:0000256" key="1">
    <source>
        <dbReference type="SAM" id="MobiDB-lite"/>
    </source>
</evidence>
<feature type="transmembrane region" description="Helical" evidence="2">
    <location>
        <begin position="182"/>
        <end position="207"/>
    </location>
</feature>
<feature type="transmembrane region" description="Helical" evidence="2">
    <location>
        <begin position="137"/>
        <end position="161"/>
    </location>
</feature>
<accession>A0A934RHV5</accession>
<feature type="domain" description="DUF3592" evidence="3">
    <location>
        <begin position="222"/>
        <end position="306"/>
    </location>
</feature>
<evidence type="ECO:0000256" key="2">
    <source>
        <dbReference type="SAM" id="Phobius"/>
    </source>
</evidence>
<dbReference type="InterPro" id="IPR021994">
    <property type="entry name" value="DUF3592"/>
</dbReference>
<feature type="compositionally biased region" description="Basic and acidic residues" evidence="1">
    <location>
        <begin position="346"/>
        <end position="359"/>
    </location>
</feature>
<dbReference type="EMBL" id="JAENII010000015">
    <property type="protein sequence ID" value="MBK1828600.1"/>
    <property type="molecule type" value="Genomic_DNA"/>
</dbReference>
<reference evidence="4" key="1">
    <citation type="submission" date="2021-01" db="EMBL/GenBank/DDBJ databases">
        <title>Modified the classification status of verrucomicrobia.</title>
        <authorList>
            <person name="Feng X."/>
        </authorList>
    </citation>
    <scope>NUCLEOTIDE SEQUENCE</scope>
    <source>
        <strain evidence="4">KCTC 22201</strain>
    </source>
</reference>
<name>A0A934RHV5_9BACT</name>
<organism evidence="4 5">
    <name type="scientific">Haloferula rosea</name>
    <dbReference type="NCBI Taxonomy" id="490093"/>
    <lineage>
        <taxon>Bacteria</taxon>
        <taxon>Pseudomonadati</taxon>
        <taxon>Verrucomicrobiota</taxon>
        <taxon>Verrucomicrobiia</taxon>
        <taxon>Verrucomicrobiales</taxon>
        <taxon>Verrucomicrobiaceae</taxon>
        <taxon>Haloferula</taxon>
    </lineage>
</organism>
<feature type="transmembrane region" description="Helical" evidence="2">
    <location>
        <begin position="371"/>
        <end position="394"/>
    </location>
</feature>
<dbReference type="AlphaFoldDB" id="A0A934RHV5"/>
<sequence>MTARKSGEKMSRGCGMLFGIGWTAFSSIFVAVGLFAFWSGVKTRTWEEVPCKILKFEIIDVVKEDPPFKVELAYRYSVDGKSYTGTQLKAEFKGEEQYEDLAEIEDRIYGGGEGSVCWVNPDDPTDAVLFHGGGDSWFGLIFVAFGGGFVLIGLGLIFSAWREGNPKKAVTEVGDGEADGKLGGLLGCGFFGVFAAVGVGMLLGLVVPTGYRYFAVKGWVETPAEVVWSRVRESSGDDGPTYRADIFYSYQFEGRSYRSNGYSLTGGGGSSGRDGKLEIVEAHPKGKAITCYVNPKQPREALLNRSLGWWALFGLFPLPFAAIGLGGLYATFIRKEKPAGKKAKTGKSDRTPLRIDRSPPSRKGSTVGKRLLHVLGAIAIAAFWNGITSVFVWQVFKGWRDGDSPWFLTLFMLPFVAVGIGLIIHVFYRIVAVFSPIYVVEIGDDTMSPGSRTSVSWRRRGGYGSPRRLSVWLIGREEATYRRGTDTTTSTELFYEESLFETEVSQMMPAGRCRLDLPEDAVPTFAGKHNKLQWFVVLVADVPRRPDVRDEYEIVVTPQGRSRS</sequence>
<feature type="domain" description="DUF3592" evidence="3">
    <location>
        <begin position="69"/>
        <end position="133"/>
    </location>
</feature>
<keyword evidence="5" id="KW-1185">Reference proteome</keyword>
<dbReference type="Pfam" id="PF12158">
    <property type="entry name" value="DUF3592"/>
    <property type="match status" value="2"/>
</dbReference>
<evidence type="ECO:0000313" key="5">
    <source>
        <dbReference type="Proteomes" id="UP000658278"/>
    </source>
</evidence>
<protein>
    <submittedName>
        <fullName evidence="4">DUF3592 domain-containing protein</fullName>
    </submittedName>
</protein>
<feature type="transmembrane region" description="Helical" evidence="2">
    <location>
        <begin position="307"/>
        <end position="332"/>
    </location>
</feature>
<keyword evidence="2" id="KW-1133">Transmembrane helix</keyword>
<dbReference type="RefSeq" id="WP_200282377.1">
    <property type="nucleotide sequence ID" value="NZ_JAENII010000015.1"/>
</dbReference>
<evidence type="ECO:0000313" key="4">
    <source>
        <dbReference type="EMBL" id="MBK1828600.1"/>
    </source>
</evidence>